<dbReference type="PANTHER" id="PTHR34512:SF30">
    <property type="entry name" value="OUTER MEMBRANE PROTEIN ASSEMBLY FACTOR BAMB"/>
    <property type="match status" value="1"/>
</dbReference>
<feature type="domain" description="Pyrrolo-quinoline quinone repeat" evidence="3">
    <location>
        <begin position="318"/>
        <end position="481"/>
    </location>
</feature>
<evidence type="ECO:0000259" key="3">
    <source>
        <dbReference type="Pfam" id="PF13360"/>
    </source>
</evidence>
<dbReference type="OrthoDB" id="9816081at2"/>
<organism evidence="4 5">
    <name type="scientific">Pedobacter nutrimenti</name>
    <dbReference type="NCBI Taxonomy" id="1241337"/>
    <lineage>
        <taxon>Bacteria</taxon>
        <taxon>Pseudomonadati</taxon>
        <taxon>Bacteroidota</taxon>
        <taxon>Sphingobacteriia</taxon>
        <taxon>Sphingobacteriales</taxon>
        <taxon>Sphingobacteriaceae</taxon>
        <taxon>Pedobacter</taxon>
    </lineage>
</organism>
<dbReference type="EMBL" id="QKLU01000001">
    <property type="protein sequence ID" value="PYF76625.1"/>
    <property type="molecule type" value="Genomic_DNA"/>
</dbReference>
<feature type="domain" description="Pyrrolo-quinoline quinone repeat" evidence="3">
    <location>
        <begin position="485"/>
        <end position="617"/>
    </location>
</feature>
<reference evidence="4 5" key="1">
    <citation type="submission" date="2018-06" db="EMBL/GenBank/DDBJ databases">
        <title>Genomic Encyclopedia of Archaeal and Bacterial Type Strains, Phase II (KMG-II): from individual species to whole genera.</title>
        <authorList>
            <person name="Goeker M."/>
        </authorList>
    </citation>
    <scope>NUCLEOTIDE SEQUENCE [LARGE SCALE GENOMIC DNA]</scope>
    <source>
        <strain evidence="4 5">DSM 27372</strain>
    </source>
</reference>
<dbReference type="InterPro" id="IPR015943">
    <property type="entry name" value="WD40/YVTN_repeat-like_dom_sf"/>
</dbReference>
<dbReference type="Proteomes" id="UP000248198">
    <property type="component" value="Unassembled WGS sequence"/>
</dbReference>
<dbReference type="InterPro" id="IPR002372">
    <property type="entry name" value="PQQ_rpt_dom"/>
</dbReference>
<feature type="domain" description="Calcineurin-like phosphoesterase" evidence="2">
    <location>
        <begin position="32"/>
        <end position="206"/>
    </location>
</feature>
<feature type="chain" id="PRO_5016261160" evidence="1">
    <location>
        <begin position="29"/>
        <end position="619"/>
    </location>
</feature>
<evidence type="ECO:0000256" key="1">
    <source>
        <dbReference type="SAM" id="SignalP"/>
    </source>
</evidence>
<gene>
    <name evidence="4" type="ORF">B0O44_10196</name>
</gene>
<dbReference type="InterPro" id="IPR029052">
    <property type="entry name" value="Metallo-depent_PP-like"/>
</dbReference>
<dbReference type="SUPFAM" id="SSF50998">
    <property type="entry name" value="Quinoprotein alcohol dehydrogenase-like"/>
    <property type="match status" value="1"/>
</dbReference>
<accession>A0A318URA0</accession>
<dbReference type="Pfam" id="PF00149">
    <property type="entry name" value="Metallophos"/>
    <property type="match status" value="1"/>
</dbReference>
<evidence type="ECO:0000313" key="5">
    <source>
        <dbReference type="Proteomes" id="UP000248198"/>
    </source>
</evidence>
<dbReference type="InterPro" id="IPR018391">
    <property type="entry name" value="PQQ_b-propeller_rpt"/>
</dbReference>
<dbReference type="GO" id="GO:0016787">
    <property type="term" value="F:hydrolase activity"/>
    <property type="evidence" value="ECO:0007669"/>
    <property type="project" value="InterPro"/>
</dbReference>
<keyword evidence="5" id="KW-1185">Reference proteome</keyword>
<dbReference type="RefSeq" id="WP_110826743.1">
    <property type="nucleotide sequence ID" value="NZ_QKLU01000001.1"/>
</dbReference>
<protein>
    <submittedName>
        <fullName evidence="4">Outer membrane protein assembly factor BamB</fullName>
    </submittedName>
</protein>
<keyword evidence="1" id="KW-0732">Signal</keyword>
<evidence type="ECO:0000313" key="4">
    <source>
        <dbReference type="EMBL" id="PYF76625.1"/>
    </source>
</evidence>
<feature type="signal peptide" evidence="1">
    <location>
        <begin position="1"/>
        <end position="28"/>
    </location>
</feature>
<dbReference type="Gene3D" id="2.130.10.10">
    <property type="entry name" value="YVTN repeat-like/Quinoprotein amine dehydrogenase"/>
    <property type="match status" value="1"/>
</dbReference>
<sequence length="619" mass="68356">MNFFKTKIPAQLLCLLVLMTSASLSLQAQTFRYAFVTDTHVGSPTGEEDLRRTVADINKEKGIDFIVLTGDVTEMGTAQEIKLAKEILSSLTKPLYIIPGNHDTGWSESGGVDFIREFGNDKFTFDHYGYRFIACASGPYVRMSDGHIPRDATVWLDKVLKNTPKNMPVIFINHYPVDNSLDNWYEATDRIKKYNIQYAICGHGHANKALNFEGVQATMGRSNLRAKDSIGGYNIVTMTKDSVFFATKKPGIEIEKAWRKFALQKFTPPASDAFERPSYAVNKTYPQVKQAWTYHSAANVVSTPATDGKIVVAGNAIGEIEALSLKDGKKKWTFKTNGAIYSSPVIHSGLAILGSGDGHIYALALGTGKLAWKYACKAAVLGSPVVENGHVFIGASDHSFRALEVKTGKLLWSFDEVEGSIVDLPLIYKDKIIFGSWGRHLYALNKNDGTLLWKWDNGNANRMFSPAMCTPVAVNDVVYIAAPDRVLTAIDVNNGATLWRNKEATVRESIGISEDQSLIFGKTMNDEVVAYKAQATDGGILWRLNLHFGYEHVPSMLIAKDGAVFFGTKNGTVYSFDPVKQTENWSHKIDNSMVNTVNVINKDTILAATMDGIITLIKR</sequence>
<dbReference type="Pfam" id="PF13360">
    <property type="entry name" value="PQQ_2"/>
    <property type="match status" value="2"/>
</dbReference>
<evidence type="ECO:0000259" key="2">
    <source>
        <dbReference type="Pfam" id="PF00149"/>
    </source>
</evidence>
<dbReference type="SMART" id="SM00564">
    <property type="entry name" value="PQQ"/>
    <property type="match status" value="7"/>
</dbReference>
<dbReference type="AlphaFoldDB" id="A0A318URA0"/>
<proteinExistence type="predicted"/>
<dbReference type="SUPFAM" id="SSF56300">
    <property type="entry name" value="Metallo-dependent phosphatases"/>
    <property type="match status" value="1"/>
</dbReference>
<dbReference type="Gene3D" id="3.60.21.10">
    <property type="match status" value="1"/>
</dbReference>
<dbReference type="InterPro" id="IPR004843">
    <property type="entry name" value="Calcineurin-like_PHP"/>
</dbReference>
<name>A0A318URA0_9SPHI</name>
<dbReference type="PANTHER" id="PTHR34512">
    <property type="entry name" value="CELL SURFACE PROTEIN"/>
    <property type="match status" value="1"/>
</dbReference>
<dbReference type="InterPro" id="IPR011047">
    <property type="entry name" value="Quinoprotein_ADH-like_sf"/>
</dbReference>
<comment type="caution">
    <text evidence="4">The sequence shown here is derived from an EMBL/GenBank/DDBJ whole genome shotgun (WGS) entry which is preliminary data.</text>
</comment>